<accession>A0A9X2H537</accession>
<feature type="signal peptide" evidence="1">
    <location>
        <begin position="1"/>
        <end position="23"/>
    </location>
</feature>
<dbReference type="EMBL" id="JALHBS010000069">
    <property type="protein sequence ID" value="MCP3055800.1"/>
    <property type="molecule type" value="Genomic_DNA"/>
</dbReference>
<dbReference type="InterPro" id="IPR021647">
    <property type="entry name" value="CusF_Ec"/>
</dbReference>
<protein>
    <submittedName>
        <fullName evidence="2">Copper-binding protein</fullName>
    </submittedName>
</protein>
<sequence length="94" mass="10280">MRNFSKLAALAIVSFALAGPALAVEYTKGQITKVDAKQQKLTIKHEALKNLDMPAMTMVFKVADEAMLAKAKEGKTIQFVADRVKGKLTVVEMK</sequence>
<comment type="caution">
    <text evidence="2">The sequence shown here is derived from an EMBL/GenBank/DDBJ whole genome shotgun (WGS) entry which is preliminary data.</text>
</comment>
<gene>
    <name evidence="2" type="ORF">MJ956_11700</name>
</gene>
<keyword evidence="1" id="KW-0732">Signal</keyword>
<dbReference type="Gene3D" id="2.40.50.320">
    <property type="entry name" value="Copper binding periplasmic protein CusF"/>
    <property type="match status" value="1"/>
</dbReference>
<keyword evidence="3" id="KW-1185">Reference proteome</keyword>
<dbReference type="Proteomes" id="UP001155220">
    <property type="component" value="Unassembled WGS sequence"/>
</dbReference>
<dbReference type="AlphaFoldDB" id="A0A9X2H537"/>
<feature type="chain" id="PRO_5040952425" evidence="1">
    <location>
        <begin position="24"/>
        <end position="94"/>
    </location>
</feature>
<evidence type="ECO:0000313" key="3">
    <source>
        <dbReference type="Proteomes" id="UP001155220"/>
    </source>
</evidence>
<dbReference type="RefSeq" id="WP_253964638.1">
    <property type="nucleotide sequence ID" value="NZ_JALHBS010000069.1"/>
</dbReference>
<proteinExistence type="predicted"/>
<name>A0A9X2H537_9HYPH</name>
<reference evidence="2" key="1">
    <citation type="submission" date="2022-03" db="EMBL/GenBank/DDBJ databases">
        <title>Aurantimonas Liuensis sp. Nov., isolated from the hadal seawater of the Mariana Trench.</title>
        <authorList>
            <person name="Liu R."/>
        </authorList>
    </citation>
    <scope>NUCLEOTIDE SEQUENCE</scope>
    <source>
        <strain evidence="2">LRZ36</strain>
    </source>
</reference>
<dbReference type="InterPro" id="IPR042230">
    <property type="entry name" value="CusF_sf"/>
</dbReference>
<evidence type="ECO:0000313" key="2">
    <source>
        <dbReference type="EMBL" id="MCP3055800.1"/>
    </source>
</evidence>
<evidence type="ECO:0000256" key="1">
    <source>
        <dbReference type="SAM" id="SignalP"/>
    </source>
</evidence>
<organism evidence="2 3">
    <name type="scientific">Aurantimonas marianensis</name>
    <dbReference type="NCBI Taxonomy" id="2920428"/>
    <lineage>
        <taxon>Bacteria</taxon>
        <taxon>Pseudomonadati</taxon>
        <taxon>Pseudomonadota</taxon>
        <taxon>Alphaproteobacteria</taxon>
        <taxon>Hyphomicrobiales</taxon>
        <taxon>Aurantimonadaceae</taxon>
        <taxon>Aurantimonas</taxon>
    </lineage>
</organism>
<dbReference type="Pfam" id="PF11604">
    <property type="entry name" value="CusF_Ec"/>
    <property type="match status" value="1"/>
</dbReference>